<organism evidence="1 2">
    <name type="scientific">Puccinia striiformis</name>
    <dbReference type="NCBI Taxonomy" id="27350"/>
    <lineage>
        <taxon>Eukaryota</taxon>
        <taxon>Fungi</taxon>
        <taxon>Dikarya</taxon>
        <taxon>Basidiomycota</taxon>
        <taxon>Pucciniomycotina</taxon>
        <taxon>Pucciniomycetes</taxon>
        <taxon>Pucciniales</taxon>
        <taxon>Pucciniaceae</taxon>
        <taxon>Puccinia</taxon>
    </lineage>
</organism>
<sequence length="193" mass="21882">RKLRRSLTLHFCQPNQLEPDFYTRQASTANKSINPYEAGPYGSATWGLTLALPTKIAGEVKDSNTYLKPIFKRQRSHPLKTTIQDHLPIWFSGVLTIVTLERFIVNNFESQELIQVIVNHNNKLLLGWDYCHVEDKAKTSKGSQTTYVGSYQGSERTDCSVIIQAKKSIINFTVAALSRKDLEFGINLSDDFN</sequence>
<feature type="non-terminal residue" evidence="1">
    <location>
        <position position="1"/>
    </location>
</feature>
<dbReference type="VEuPathDB" id="FungiDB:PSTT_14111"/>
<dbReference type="EMBL" id="PKSL01000213">
    <property type="protein sequence ID" value="POV98904.1"/>
    <property type="molecule type" value="Genomic_DNA"/>
</dbReference>
<keyword evidence="2" id="KW-1185">Reference proteome</keyword>
<dbReference type="Proteomes" id="UP000239156">
    <property type="component" value="Unassembled WGS sequence"/>
</dbReference>
<feature type="non-terminal residue" evidence="1">
    <location>
        <position position="193"/>
    </location>
</feature>
<reference evidence="1" key="1">
    <citation type="submission" date="2017-12" db="EMBL/GenBank/DDBJ databases">
        <title>Gene loss provides genomic basis for host adaptation in cereal stripe rust fungi.</title>
        <authorList>
            <person name="Xia C."/>
        </authorList>
    </citation>
    <scope>NUCLEOTIDE SEQUENCE [LARGE SCALE GENOMIC DNA]</scope>
    <source>
        <strain evidence="1">93-210</strain>
    </source>
</reference>
<evidence type="ECO:0000313" key="1">
    <source>
        <dbReference type="EMBL" id="POV98904.1"/>
    </source>
</evidence>
<dbReference type="VEuPathDB" id="FungiDB:PSHT_00740"/>
<dbReference type="AlphaFoldDB" id="A0A2S4UP44"/>
<gene>
    <name evidence="1" type="ORF">PSTT_14111</name>
</gene>
<accession>A0A2S4UP44</accession>
<evidence type="ECO:0000313" key="2">
    <source>
        <dbReference type="Proteomes" id="UP000239156"/>
    </source>
</evidence>
<proteinExistence type="predicted"/>
<comment type="caution">
    <text evidence="1">The sequence shown here is derived from an EMBL/GenBank/DDBJ whole genome shotgun (WGS) entry which is preliminary data.</text>
</comment>
<protein>
    <submittedName>
        <fullName evidence="1">Uncharacterized protein</fullName>
    </submittedName>
</protein>
<name>A0A2S4UP44_9BASI</name>